<organism evidence="7 8">
    <name type="scientific">Pipistrellus kuhlii</name>
    <name type="common">Kuhl's pipistrelle</name>
    <dbReference type="NCBI Taxonomy" id="59472"/>
    <lineage>
        <taxon>Eukaryota</taxon>
        <taxon>Metazoa</taxon>
        <taxon>Chordata</taxon>
        <taxon>Craniata</taxon>
        <taxon>Vertebrata</taxon>
        <taxon>Euteleostomi</taxon>
        <taxon>Mammalia</taxon>
        <taxon>Eutheria</taxon>
        <taxon>Laurasiatheria</taxon>
        <taxon>Chiroptera</taxon>
        <taxon>Yangochiroptera</taxon>
        <taxon>Vespertilionidae</taxon>
        <taxon>Pipistrellus</taxon>
    </lineage>
</organism>
<evidence type="ECO:0000256" key="3">
    <source>
        <dbReference type="ARBA" id="ARBA00022729"/>
    </source>
</evidence>
<dbReference type="Proteomes" id="UP000558488">
    <property type="component" value="Unassembled WGS sequence"/>
</dbReference>
<dbReference type="CDD" id="cd23621">
    <property type="entry name" value="TFP_LU_ECD_LYPD4_rpt1"/>
    <property type="match status" value="1"/>
</dbReference>
<name>A0A7J7SNP4_PIPKU</name>
<dbReference type="PANTHER" id="PTHR16529">
    <property type="entry name" value="CD177 ANTIGEN"/>
    <property type="match status" value="1"/>
</dbReference>
<dbReference type="Pfam" id="PF00021">
    <property type="entry name" value="UPAR_LY6"/>
    <property type="match status" value="2"/>
</dbReference>
<feature type="domain" description="UPAR/Ly6" evidence="6">
    <location>
        <begin position="54"/>
        <end position="117"/>
    </location>
</feature>
<reference evidence="7 8" key="1">
    <citation type="journal article" date="2020" name="Nature">
        <title>Six reference-quality genomes reveal evolution of bat adaptations.</title>
        <authorList>
            <person name="Jebb D."/>
            <person name="Huang Z."/>
            <person name="Pippel M."/>
            <person name="Hughes G.M."/>
            <person name="Lavrichenko K."/>
            <person name="Devanna P."/>
            <person name="Winkler S."/>
            <person name="Jermiin L.S."/>
            <person name="Skirmuntt E.C."/>
            <person name="Katzourakis A."/>
            <person name="Burkitt-Gray L."/>
            <person name="Ray D.A."/>
            <person name="Sullivan K.A.M."/>
            <person name="Roscito J.G."/>
            <person name="Kirilenko B.M."/>
            <person name="Davalos L.M."/>
            <person name="Corthals A.P."/>
            <person name="Power M.L."/>
            <person name="Jones G."/>
            <person name="Ransome R.D."/>
            <person name="Dechmann D.K.N."/>
            <person name="Locatelli A.G."/>
            <person name="Puechmaille S.J."/>
            <person name="Fedrigo O."/>
            <person name="Jarvis E.D."/>
            <person name="Hiller M."/>
            <person name="Vernes S.C."/>
            <person name="Myers E.W."/>
            <person name="Teeling E.C."/>
        </authorList>
    </citation>
    <scope>NUCLEOTIDE SEQUENCE [LARGE SCALE GENOMIC DNA]</scope>
    <source>
        <strain evidence="7">MPipKuh1</strain>
        <tissue evidence="7">Flight muscle</tissue>
    </source>
</reference>
<feature type="domain" description="UPAR/Ly6" evidence="6">
    <location>
        <begin position="138"/>
        <end position="214"/>
    </location>
</feature>
<evidence type="ECO:0000313" key="7">
    <source>
        <dbReference type="EMBL" id="KAF6289970.1"/>
    </source>
</evidence>
<dbReference type="OrthoDB" id="9522487at2759"/>
<evidence type="ECO:0000256" key="2">
    <source>
        <dbReference type="ARBA" id="ARBA00022475"/>
    </source>
</evidence>
<dbReference type="SUPFAM" id="SSF57302">
    <property type="entry name" value="Snake toxin-like"/>
    <property type="match status" value="1"/>
</dbReference>
<gene>
    <name evidence="7" type="ORF">mPipKuh1_011061</name>
</gene>
<evidence type="ECO:0000313" key="8">
    <source>
        <dbReference type="Proteomes" id="UP000558488"/>
    </source>
</evidence>
<proteinExistence type="predicted"/>
<dbReference type="InterPro" id="IPR016054">
    <property type="entry name" value="LY6_UPA_recep-like"/>
</dbReference>
<comment type="subcellular location">
    <subcellularLocation>
        <location evidence="1">Cell membrane</location>
    </subcellularLocation>
</comment>
<dbReference type="InterPro" id="IPR051899">
    <property type="entry name" value="Fert-Immune_med_protein"/>
</dbReference>
<dbReference type="GO" id="GO:0044853">
    <property type="term" value="C:plasma membrane raft"/>
    <property type="evidence" value="ECO:0007669"/>
    <property type="project" value="TreeGrafter"/>
</dbReference>
<keyword evidence="5" id="KW-0325">Glycoprotein</keyword>
<accession>A0A7J7SNP4</accession>
<keyword evidence="8" id="KW-1185">Reference proteome</keyword>
<evidence type="ECO:0000256" key="1">
    <source>
        <dbReference type="ARBA" id="ARBA00004236"/>
    </source>
</evidence>
<evidence type="ECO:0000256" key="4">
    <source>
        <dbReference type="ARBA" id="ARBA00023136"/>
    </source>
</evidence>
<comment type="caution">
    <text evidence="7">The sequence shown here is derived from an EMBL/GenBank/DDBJ whole genome shotgun (WGS) entry which is preliminary data.</text>
</comment>
<evidence type="ECO:0000256" key="5">
    <source>
        <dbReference type="ARBA" id="ARBA00023180"/>
    </source>
</evidence>
<sequence>MGLQHLRPVQLLCLVGAISTLPWAGALLCYEATSSLFRAVSFQNWKWLLMRSMVCKLSEGCEETLVLIKTGNRKGVVGFKGCSPSSSYPQQVSYLVSPPGLSIASYSRVCRTYLCNNLTNLDPFMKLKDTPKPTTFSSLSCPTCVGEHSNDCLPNFVTTDSCPHNAPLCYSSTIKFQAGLLNTTFLLMGCAREYRRLLADFRHIGTIRVTEALNIVQKSQVAGAEPSSRGPAWGILSGLLLVFRDYLTGLDKHPDPFT</sequence>
<dbReference type="PANTHER" id="PTHR16529:SF6">
    <property type="entry name" value="LY6_PLAUR DOMAIN-CONTAINING PROTEIN 4"/>
    <property type="match status" value="1"/>
</dbReference>
<dbReference type="EMBL" id="JACAGB010000038">
    <property type="protein sequence ID" value="KAF6289970.1"/>
    <property type="molecule type" value="Genomic_DNA"/>
</dbReference>
<evidence type="ECO:0000259" key="6">
    <source>
        <dbReference type="Pfam" id="PF00021"/>
    </source>
</evidence>
<keyword evidence="4" id="KW-0472">Membrane</keyword>
<dbReference type="AlphaFoldDB" id="A0A7J7SNP4"/>
<keyword evidence="3" id="KW-0732">Signal</keyword>
<protein>
    <submittedName>
        <fullName evidence="7">LY6/PLAUR domain containing 4</fullName>
    </submittedName>
</protein>
<keyword evidence="2" id="KW-1003">Cell membrane</keyword>
<dbReference type="InterPro" id="IPR045860">
    <property type="entry name" value="Snake_toxin-like_sf"/>
</dbReference>